<dbReference type="PANTHER" id="PTHR23506:SF23">
    <property type="entry name" value="GH10249P"/>
    <property type="match status" value="1"/>
</dbReference>
<dbReference type="InterPro" id="IPR020846">
    <property type="entry name" value="MFS_dom"/>
</dbReference>
<protein>
    <submittedName>
        <fullName evidence="8">MFS transporter</fullName>
    </submittedName>
</protein>
<dbReference type="GO" id="GO:0022857">
    <property type="term" value="F:transmembrane transporter activity"/>
    <property type="evidence" value="ECO:0007669"/>
    <property type="project" value="InterPro"/>
</dbReference>
<evidence type="ECO:0000256" key="4">
    <source>
        <dbReference type="ARBA" id="ARBA00022989"/>
    </source>
</evidence>
<name>A0A3S0VHD8_9MICO</name>
<feature type="transmembrane region" description="Helical" evidence="6">
    <location>
        <begin position="178"/>
        <end position="200"/>
    </location>
</feature>
<keyword evidence="5 6" id="KW-0472">Membrane</keyword>
<keyword evidence="2" id="KW-0813">Transport</keyword>
<dbReference type="InterPro" id="IPR011701">
    <property type="entry name" value="MFS"/>
</dbReference>
<evidence type="ECO:0000313" key="8">
    <source>
        <dbReference type="EMBL" id="RUR01981.1"/>
    </source>
</evidence>
<dbReference type="Pfam" id="PF07690">
    <property type="entry name" value="MFS_1"/>
    <property type="match status" value="1"/>
</dbReference>
<dbReference type="Proteomes" id="UP000274909">
    <property type="component" value="Unassembled WGS sequence"/>
</dbReference>
<dbReference type="InterPro" id="IPR036259">
    <property type="entry name" value="MFS_trans_sf"/>
</dbReference>
<organism evidence="8 9">
    <name type="scientific">Labedella endophytica</name>
    <dbReference type="NCBI Taxonomy" id="1523160"/>
    <lineage>
        <taxon>Bacteria</taxon>
        <taxon>Bacillati</taxon>
        <taxon>Actinomycetota</taxon>
        <taxon>Actinomycetes</taxon>
        <taxon>Micrococcales</taxon>
        <taxon>Microbacteriaceae</taxon>
        <taxon>Labedella</taxon>
    </lineage>
</organism>
<dbReference type="PROSITE" id="PS50850">
    <property type="entry name" value="MFS"/>
    <property type="match status" value="1"/>
</dbReference>
<dbReference type="PRINTS" id="PR01035">
    <property type="entry name" value="TCRTETA"/>
</dbReference>
<dbReference type="Gene3D" id="1.20.1720.10">
    <property type="entry name" value="Multidrug resistance protein D"/>
    <property type="match status" value="1"/>
</dbReference>
<sequence length="438" mass="44968">MRPSILPRALALRHADTVPPQPPLRRAPRVTRAPFLGRSGRRGPREPLPRDVRVLGVVAFFVMLGFGVVIPVLPVYVRGFGVGYVEVGAVVSAFAVMRLVVGPFVGRVVDRFGERLVLATGIGIVAVSSGLVGIASSYPQLLILRGLGGIGSAMFSVAAMTLILGVTSSTQRGRAVGFWQGGFLIGGMAGPALGGLLTTISLTAPFFFYAATLAVAGAVGLVLLTGRTSGDTAAEAATGGFRSVLRDRRFQVASVANLASGWAAMGVRSTLVPVLVVEVLHEEPAWTGIAFAISAVVQAIALGPAGRFVDTVGRRPAIVWSFLLGGAAMMAIPFVTELWMLVALLVVYAVAAAFIGTAPSALMSDAAGGRKGTPVAVFQAAADVGAIVGPLAAGALLDLFSYPAAFASATILMLAASLFAATLPSTPQRATPERGLQV</sequence>
<keyword evidence="4 6" id="KW-1133">Transmembrane helix</keyword>
<evidence type="ECO:0000259" key="7">
    <source>
        <dbReference type="PROSITE" id="PS50850"/>
    </source>
</evidence>
<dbReference type="SUPFAM" id="SSF103473">
    <property type="entry name" value="MFS general substrate transporter"/>
    <property type="match status" value="1"/>
</dbReference>
<dbReference type="EMBL" id="RZGZ01000002">
    <property type="protein sequence ID" value="RUR01981.1"/>
    <property type="molecule type" value="Genomic_DNA"/>
</dbReference>
<feature type="transmembrane region" description="Helical" evidence="6">
    <location>
        <begin position="252"/>
        <end position="272"/>
    </location>
</feature>
<feature type="transmembrane region" description="Helical" evidence="6">
    <location>
        <begin position="206"/>
        <end position="224"/>
    </location>
</feature>
<dbReference type="PANTHER" id="PTHR23506">
    <property type="entry name" value="GH10249P"/>
    <property type="match status" value="1"/>
</dbReference>
<feature type="transmembrane region" description="Helical" evidence="6">
    <location>
        <begin position="317"/>
        <end position="335"/>
    </location>
</feature>
<comment type="subcellular location">
    <subcellularLocation>
        <location evidence="1">Cell membrane</location>
        <topology evidence="1">Multi-pass membrane protein</topology>
    </subcellularLocation>
</comment>
<gene>
    <name evidence="8" type="ORF">ELQ94_04735</name>
</gene>
<keyword evidence="3 6" id="KW-0812">Transmembrane</keyword>
<feature type="transmembrane region" description="Helical" evidence="6">
    <location>
        <begin position="402"/>
        <end position="423"/>
    </location>
</feature>
<keyword evidence="9" id="KW-1185">Reference proteome</keyword>
<feature type="transmembrane region" description="Helical" evidence="6">
    <location>
        <begin position="375"/>
        <end position="396"/>
    </location>
</feature>
<dbReference type="OrthoDB" id="9793283at2"/>
<feature type="transmembrane region" description="Helical" evidence="6">
    <location>
        <begin position="284"/>
        <end position="305"/>
    </location>
</feature>
<dbReference type="Gene3D" id="1.20.1250.20">
    <property type="entry name" value="MFS general substrate transporter like domains"/>
    <property type="match status" value="1"/>
</dbReference>
<evidence type="ECO:0000256" key="3">
    <source>
        <dbReference type="ARBA" id="ARBA00022692"/>
    </source>
</evidence>
<proteinExistence type="predicted"/>
<evidence type="ECO:0000313" key="9">
    <source>
        <dbReference type="Proteomes" id="UP000274909"/>
    </source>
</evidence>
<evidence type="ECO:0000256" key="2">
    <source>
        <dbReference type="ARBA" id="ARBA00022448"/>
    </source>
</evidence>
<dbReference type="InterPro" id="IPR001958">
    <property type="entry name" value="Tet-R_TetA/multi-R_MdtG-like"/>
</dbReference>
<dbReference type="CDD" id="cd17325">
    <property type="entry name" value="MFS_MdtG_SLC18_like"/>
    <property type="match status" value="1"/>
</dbReference>
<feature type="transmembrane region" description="Helical" evidence="6">
    <location>
        <begin position="54"/>
        <end position="77"/>
    </location>
</feature>
<evidence type="ECO:0000256" key="6">
    <source>
        <dbReference type="SAM" id="Phobius"/>
    </source>
</evidence>
<feature type="transmembrane region" description="Helical" evidence="6">
    <location>
        <begin position="142"/>
        <end position="166"/>
    </location>
</feature>
<feature type="domain" description="Major facilitator superfamily (MFS) profile" evidence="7">
    <location>
        <begin position="51"/>
        <end position="428"/>
    </location>
</feature>
<dbReference type="GO" id="GO:0005886">
    <property type="term" value="C:plasma membrane"/>
    <property type="evidence" value="ECO:0007669"/>
    <property type="project" value="UniProtKB-SubCell"/>
</dbReference>
<feature type="transmembrane region" description="Helical" evidence="6">
    <location>
        <begin position="341"/>
        <end position="363"/>
    </location>
</feature>
<feature type="transmembrane region" description="Helical" evidence="6">
    <location>
        <begin position="116"/>
        <end position="136"/>
    </location>
</feature>
<dbReference type="InterPro" id="IPR050930">
    <property type="entry name" value="MFS_Vesicular_Transporter"/>
</dbReference>
<dbReference type="AlphaFoldDB" id="A0A3S0VHD8"/>
<comment type="caution">
    <text evidence="8">The sequence shown here is derived from an EMBL/GenBank/DDBJ whole genome shotgun (WGS) entry which is preliminary data.</text>
</comment>
<evidence type="ECO:0000256" key="5">
    <source>
        <dbReference type="ARBA" id="ARBA00023136"/>
    </source>
</evidence>
<evidence type="ECO:0000256" key="1">
    <source>
        <dbReference type="ARBA" id="ARBA00004651"/>
    </source>
</evidence>
<reference evidence="8 9" key="1">
    <citation type="submission" date="2018-12" db="EMBL/GenBank/DDBJ databases">
        <authorList>
            <person name="Li F."/>
        </authorList>
    </citation>
    <scope>NUCLEOTIDE SEQUENCE [LARGE SCALE GENOMIC DNA]</scope>
    <source>
        <strain evidence="8 9">EGI 6500705</strain>
    </source>
</reference>
<accession>A0A3S0VHD8</accession>
<feature type="transmembrane region" description="Helical" evidence="6">
    <location>
        <begin position="83"/>
        <end position="104"/>
    </location>
</feature>